<keyword evidence="4 11" id="KW-0808">Transferase</keyword>
<evidence type="ECO:0000256" key="10">
    <source>
        <dbReference type="ARBA" id="ARBA00023315"/>
    </source>
</evidence>
<evidence type="ECO:0000256" key="2">
    <source>
        <dbReference type="ARBA" id="ARBA00005420"/>
    </source>
</evidence>
<dbReference type="GeneID" id="105052865"/>
<evidence type="ECO:0000256" key="9">
    <source>
        <dbReference type="ARBA" id="ARBA00023136"/>
    </source>
</evidence>
<dbReference type="KEGG" id="egu:105052865"/>
<keyword evidence="6 11" id="KW-0256">Endoplasmic reticulum</keyword>
<dbReference type="InterPro" id="IPR007130">
    <property type="entry name" value="DAGAT"/>
</dbReference>
<sequence length="367" mass="41356">MPRVTHLGDIYPAAHRNTRRILSLSLTRSHEASWRMDHGNGDRQAAVLDDSAGAGEAAVYRGTEYSVVRTTVALALWLGLIHFNVALVLTALLLLPARLAAAVFALLLVFMAIPLDENSKWGRKLSRWICKYAVGYFPVTLYVEDIKVFDPNQAYVFAFEPHSVLPIGVVALADLTGFMPLTKVKVLASSAVFYTPFLRHLWTWLGLVSASRKNFYAYLEAGYSCIVVPGGVQEMLHMDHDSEVAFLKARKGFVRIAMETGRPIVPVFCFGQSYVYKWWKPSGKLFVWIARAIKFTPIVFWGRFGSPIPFRHPMHVVVGKPIGLKRNPKPTIEEINEVHAQFVAAFQELFEKHKTRAGYPDLRLRVL</sequence>
<keyword evidence="3" id="KW-0444">Lipid biosynthesis</keyword>
<comment type="similarity">
    <text evidence="2 11">Belongs to the diacylglycerol acyltransferase family.</text>
</comment>
<dbReference type="FunCoup" id="A0A6I9RT68">
    <property type="interactions" value="1413"/>
</dbReference>
<evidence type="ECO:0000313" key="13">
    <source>
        <dbReference type="RefSeq" id="XP_010932136.1"/>
    </source>
</evidence>
<keyword evidence="10" id="KW-0012">Acyltransferase</keyword>
<evidence type="ECO:0000256" key="7">
    <source>
        <dbReference type="ARBA" id="ARBA00022989"/>
    </source>
</evidence>
<dbReference type="PANTHER" id="PTHR12317">
    <property type="entry name" value="DIACYLGLYCEROL O-ACYLTRANSFERASE"/>
    <property type="match status" value="1"/>
</dbReference>
<dbReference type="GO" id="GO:0004144">
    <property type="term" value="F:diacylglycerol O-acyltransferase activity"/>
    <property type="evidence" value="ECO:0007669"/>
    <property type="project" value="TreeGrafter"/>
</dbReference>
<comment type="caution">
    <text evidence="11">Lacks conserved residue(s) required for the propagation of feature annotation.</text>
</comment>
<dbReference type="EC" id="2.3.1.-" evidence="11"/>
<dbReference type="Pfam" id="PF03982">
    <property type="entry name" value="DAGAT"/>
    <property type="match status" value="1"/>
</dbReference>
<evidence type="ECO:0000256" key="1">
    <source>
        <dbReference type="ARBA" id="ARBA00004477"/>
    </source>
</evidence>
<evidence type="ECO:0000256" key="5">
    <source>
        <dbReference type="ARBA" id="ARBA00022692"/>
    </source>
</evidence>
<evidence type="ECO:0000256" key="6">
    <source>
        <dbReference type="ARBA" id="ARBA00022824"/>
    </source>
</evidence>
<evidence type="ECO:0000256" key="4">
    <source>
        <dbReference type="ARBA" id="ARBA00022679"/>
    </source>
</evidence>
<evidence type="ECO:0000256" key="11">
    <source>
        <dbReference type="RuleBase" id="RU367023"/>
    </source>
</evidence>
<evidence type="ECO:0000256" key="8">
    <source>
        <dbReference type="ARBA" id="ARBA00023098"/>
    </source>
</evidence>
<keyword evidence="9 11" id="KW-0472">Membrane</keyword>
<feature type="transmembrane region" description="Helical" evidence="11">
    <location>
        <begin position="71"/>
        <end position="93"/>
    </location>
</feature>
<accession>A0A6I9RT68</accession>
<dbReference type="OrthoDB" id="264532at2759"/>
<gene>
    <name evidence="13" type="primary">LOC105052865</name>
</gene>
<comment type="subcellular location">
    <subcellularLocation>
        <location evidence="1 11">Endoplasmic reticulum membrane</location>
        <topology evidence="1 11">Multi-pass membrane protein</topology>
    </subcellularLocation>
</comment>
<dbReference type="RefSeq" id="XP_010932136.1">
    <property type="nucleotide sequence ID" value="XM_010933834.2"/>
</dbReference>
<protein>
    <recommendedName>
        <fullName evidence="11">Acyltransferase</fullName>
        <ecNumber evidence="11">2.3.1.-</ecNumber>
    </recommendedName>
</protein>
<keyword evidence="8" id="KW-0443">Lipid metabolism</keyword>
<reference evidence="13" key="1">
    <citation type="submission" date="2025-08" db="UniProtKB">
        <authorList>
            <consortium name="RefSeq"/>
        </authorList>
    </citation>
    <scope>IDENTIFICATION</scope>
</reference>
<keyword evidence="12" id="KW-1185">Reference proteome</keyword>
<dbReference type="PANTHER" id="PTHR12317:SF63">
    <property type="entry name" value="DIACYLGLYCEROL O-ACYLTRANSFERASE 2"/>
    <property type="match status" value="1"/>
</dbReference>
<keyword evidence="7 11" id="KW-1133">Transmembrane helix</keyword>
<dbReference type="GO" id="GO:0019432">
    <property type="term" value="P:triglyceride biosynthetic process"/>
    <property type="evidence" value="ECO:0007669"/>
    <property type="project" value="TreeGrafter"/>
</dbReference>
<dbReference type="CDD" id="cd07987">
    <property type="entry name" value="LPLAT_MGAT-like"/>
    <property type="match status" value="1"/>
</dbReference>
<dbReference type="InParanoid" id="A0A6I9RT68"/>
<evidence type="ECO:0000256" key="3">
    <source>
        <dbReference type="ARBA" id="ARBA00022516"/>
    </source>
</evidence>
<keyword evidence="5 11" id="KW-0812">Transmembrane</keyword>
<organism evidence="12 13">
    <name type="scientific">Elaeis guineensis var. tenera</name>
    <name type="common">Oil palm</name>
    <dbReference type="NCBI Taxonomy" id="51953"/>
    <lineage>
        <taxon>Eukaryota</taxon>
        <taxon>Viridiplantae</taxon>
        <taxon>Streptophyta</taxon>
        <taxon>Embryophyta</taxon>
        <taxon>Tracheophyta</taxon>
        <taxon>Spermatophyta</taxon>
        <taxon>Magnoliopsida</taxon>
        <taxon>Liliopsida</taxon>
        <taxon>Arecaceae</taxon>
        <taxon>Arecoideae</taxon>
        <taxon>Cocoseae</taxon>
        <taxon>Elaeidinae</taxon>
        <taxon>Elaeis</taxon>
    </lineage>
</organism>
<dbReference type="AlphaFoldDB" id="A0A6I9RT68"/>
<name>A0A6I9RT68_ELAGV</name>
<evidence type="ECO:0000313" key="12">
    <source>
        <dbReference type="Proteomes" id="UP000504607"/>
    </source>
</evidence>
<dbReference type="GO" id="GO:0005789">
    <property type="term" value="C:endoplasmic reticulum membrane"/>
    <property type="evidence" value="ECO:0007669"/>
    <property type="project" value="UniProtKB-SubCell"/>
</dbReference>
<dbReference type="Proteomes" id="UP000504607">
    <property type="component" value="Chromosome 10"/>
</dbReference>
<dbReference type="SUPFAM" id="SSF69593">
    <property type="entry name" value="Glycerol-3-phosphate (1)-acyltransferase"/>
    <property type="match status" value="1"/>
</dbReference>
<proteinExistence type="inferred from homology"/>